<feature type="domain" description="Glucose/Sorbosone dehydrogenase" evidence="2">
    <location>
        <begin position="38"/>
        <end position="334"/>
    </location>
</feature>
<organism evidence="3 4">
    <name type="scientific">Actinophytocola glycyrrhizae</name>
    <dbReference type="NCBI Taxonomy" id="2044873"/>
    <lineage>
        <taxon>Bacteria</taxon>
        <taxon>Bacillati</taxon>
        <taxon>Actinomycetota</taxon>
        <taxon>Actinomycetes</taxon>
        <taxon>Pseudonocardiales</taxon>
        <taxon>Pseudonocardiaceae</taxon>
    </lineage>
</organism>
<dbReference type="SUPFAM" id="SSF50952">
    <property type="entry name" value="Soluble quinoprotein glucose dehydrogenase"/>
    <property type="match status" value="1"/>
</dbReference>
<sequence>MNFGRTAVALLCALVSALGCGTLVAHADGPARAIVQGLRTPWAIAFLPGGDALVTERASARLLRVMPTGRVSLVGVVPGVVPRSQGGLLGVAVSPRFTVDRFVYVFLSAAQDNRIVRFRYDEGTAGGIRGVETVLAGIPVADDANGGRLKFGPDGMLYATTGYNFRPEYAQHPASLGGKILRMTPEGRPAPGNPFPGSVVWTLGHRNVQGLVWDLRGRLYATEFGDATFDELNRIRRGGNYGWPHAEGPSIDPRFTDPELTWRTGEASPSGVAFAGGSLWVAALRGERLWQIPLGGDGRPGRPVSHFVGTYGRMRDIVVAPDGAMWLLTNNTDGVGVTRLGDDRLIVLPPRFPQGA</sequence>
<comment type="caution">
    <text evidence="3">The sequence shown here is derived from an EMBL/GenBank/DDBJ whole genome shotgun (WGS) entry which is preliminary data.</text>
</comment>
<evidence type="ECO:0000256" key="1">
    <source>
        <dbReference type="SAM" id="SignalP"/>
    </source>
</evidence>
<name>A0ABV9RWU4_9PSEU</name>
<evidence type="ECO:0000259" key="2">
    <source>
        <dbReference type="Pfam" id="PF07995"/>
    </source>
</evidence>
<evidence type="ECO:0000313" key="4">
    <source>
        <dbReference type="Proteomes" id="UP001595859"/>
    </source>
</evidence>
<evidence type="ECO:0000313" key="3">
    <source>
        <dbReference type="EMBL" id="MFC4852737.1"/>
    </source>
</evidence>
<dbReference type="Gene3D" id="2.120.10.30">
    <property type="entry name" value="TolB, C-terminal domain"/>
    <property type="match status" value="1"/>
</dbReference>
<accession>A0ABV9RWU4</accession>
<dbReference type="RefSeq" id="WP_378054692.1">
    <property type="nucleotide sequence ID" value="NZ_JBHSIS010000002.1"/>
</dbReference>
<dbReference type="PROSITE" id="PS51257">
    <property type="entry name" value="PROKAR_LIPOPROTEIN"/>
    <property type="match status" value="1"/>
</dbReference>
<keyword evidence="1" id="KW-0732">Signal</keyword>
<proteinExistence type="predicted"/>
<protein>
    <submittedName>
        <fullName evidence="3">PQQ-dependent sugar dehydrogenase</fullName>
    </submittedName>
</protein>
<feature type="signal peptide" evidence="1">
    <location>
        <begin position="1"/>
        <end position="27"/>
    </location>
</feature>
<feature type="chain" id="PRO_5046831707" evidence="1">
    <location>
        <begin position="28"/>
        <end position="356"/>
    </location>
</feature>
<gene>
    <name evidence="3" type="ORF">ACFPCV_04410</name>
</gene>
<dbReference type="Pfam" id="PF07995">
    <property type="entry name" value="GSDH"/>
    <property type="match status" value="1"/>
</dbReference>
<dbReference type="InterPro" id="IPR012938">
    <property type="entry name" value="Glc/Sorbosone_DH"/>
</dbReference>
<dbReference type="PANTHER" id="PTHR19328">
    <property type="entry name" value="HEDGEHOG-INTERACTING PROTEIN"/>
    <property type="match status" value="1"/>
</dbReference>
<dbReference type="InterPro" id="IPR011042">
    <property type="entry name" value="6-blade_b-propeller_TolB-like"/>
</dbReference>
<dbReference type="PANTHER" id="PTHR19328:SF13">
    <property type="entry name" value="HIPL1 PROTEIN"/>
    <property type="match status" value="1"/>
</dbReference>
<keyword evidence="4" id="KW-1185">Reference proteome</keyword>
<reference evidence="4" key="1">
    <citation type="journal article" date="2019" name="Int. J. Syst. Evol. Microbiol.">
        <title>The Global Catalogue of Microorganisms (GCM) 10K type strain sequencing project: providing services to taxonomists for standard genome sequencing and annotation.</title>
        <authorList>
            <consortium name="The Broad Institute Genomics Platform"/>
            <consortium name="The Broad Institute Genome Sequencing Center for Infectious Disease"/>
            <person name="Wu L."/>
            <person name="Ma J."/>
        </authorList>
    </citation>
    <scope>NUCLEOTIDE SEQUENCE [LARGE SCALE GENOMIC DNA]</scope>
    <source>
        <strain evidence="4">ZS-22-S1</strain>
    </source>
</reference>
<dbReference type="InterPro" id="IPR011041">
    <property type="entry name" value="Quinoprot_gluc/sorb_DH_b-prop"/>
</dbReference>
<dbReference type="EMBL" id="JBHSIS010000002">
    <property type="protein sequence ID" value="MFC4852737.1"/>
    <property type="molecule type" value="Genomic_DNA"/>
</dbReference>
<dbReference type="Proteomes" id="UP001595859">
    <property type="component" value="Unassembled WGS sequence"/>
</dbReference>